<dbReference type="InterPro" id="IPR020683">
    <property type="entry name" value="DUF3447"/>
</dbReference>
<dbReference type="SMART" id="SM00248">
    <property type="entry name" value="ANK"/>
    <property type="match status" value="3"/>
</dbReference>
<dbReference type="PROSITE" id="PS50297">
    <property type="entry name" value="ANK_REP_REGION"/>
    <property type="match status" value="1"/>
</dbReference>
<dbReference type="PROSITE" id="PS50088">
    <property type="entry name" value="ANK_REPEAT"/>
    <property type="match status" value="1"/>
</dbReference>
<evidence type="ECO:0000313" key="3">
    <source>
        <dbReference type="EMBL" id="EAX93770.1"/>
    </source>
</evidence>
<sequence>MSEQDTHPNKFVELRSIYKNYINLYIALFQLKTEKEEELKTIYKMIKAELIDSMKHLPTNVIKDILNIIPYNNRYTKSYLCLAKLISDEYHVKKVNDVVSISNILFYKEYGIRLDKSCDFEKNKSENLSIHEENTIYRAIMNNDKERFITFIEGKGFDKDQILKSELYPYSKEGYSLLELCCYHGAVDCFKLLRTKFYSKITQTCLRLSFIGGKPEIMSECLKYRYLKPDEKCMKYAIISHNIDFVTFLMNEYNIAIKLEHCQIFKNLDAFLIYFDQTNDINQCFVYSVMFNIPSLFEYFLSIGANVNEKDKNGDIALHIAAMSKSKETAEHLISHGANINEKIDMEILLFILQQRQIVKKLPNFLFHMVQILTKKIKMEILLFVLQQRQIVKKLPNFLFYMEQILMKK</sequence>
<dbReference type="Pfam" id="PF11929">
    <property type="entry name" value="DUF3447"/>
    <property type="match status" value="1"/>
</dbReference>
<feature type="domain" description="DUF3447" evidence="2">
    <location>
        <begin position="197"/>
        <end position="274"/>
    </location>
</feature>
<organism evidence="3 4">
    <name type="scientific">Trichomonas vaginalis (strain ATCC PRA-98 / G3)</name>
    <dbReference type="NCBI Taxonomy" id="412133"/>
    <lineage>
        <taxon>Eukaryota</taxon>
        <taxon>Metamonada</taxon>
        <taxon>Parabasalia</taxon>
        <taxon>Trichomonadida</taxon>
        <taxon>Trichomonadidae</taxon>
        <taxon>Trichomonas</taxon>
    </lineage>
</organism>
<dbReference type="AlphaFoldDB" id="A2FMV3"/>
<evidence type="ECO:0000259" key="2">
    <source>
        <dbReference type="Pfam" id="PF11929"/>
    </source>
</evidence>
<dbReference type="InParanoid" id="A2FMV3"/>
<name>A2FMV3_TRIV3</name>
<keyword evidence="1" id="KW-0040">ANK repeat</keyword>
<dbReference type="OrthoDB" id="366390at2759"/>
<dbReference type="SUPFAM" id="SSF48403">
    <property type="entry name" value="Ankyrin repeat"/>
    <property type="match status" value="1"/>
</dbReference>
<dbReference type="PANTHER" id="PTHR24182:SF13">
    <property type="entry name" value="LD18443P"/>
    <property type="match status" value="1"/>
</dbReference>
<evidence type="ECO:0000256" key="1">
    <source>
        <dbReference type="PROSITE-ProRule" id="PRU00023"/>
    </source>
</evidence>
<keyword evidence="4" id="KW-1185">Reference proteome</keyword>
<gene>
    <name evidence="3" type="ORF">TVAG_286090</name>
</gene>
<dbReference type="VEuPathDB" id="TrichDB:TVAGG3_0418600"/>
<dbReference type="EMBL" id="DS113893">
    <property type="protein sequence ID" value="EAX93770.1"/>
    <property type="molecule type" value="Genomic_DNA"/>
</dbReference>
<dbReference type="KEGG" id="tva:4751495"/>
<dbReference type="eggNOG" id="ENOG502SBM3">
    <property type="taxonomic scope" value="Eukaryota"/>
</dbReference>
<dbReference type="Pfam" id="PF12796">
    <property type="entry name" value="Ank_2"/>
    <property type="match status" value="1"/>
</dbReference>
<dbReference type="SMR" id="A2FMV3"/>
<reference evidence="3" key="2">
    <citation type="journal article" date="2007" name="Science">
        <title>Draft genome sequence of the sexually transmitted pathogen Trichomonas vaginalis.</title>
        <authorList>
            <person name="Carlton J.M."/>
            <person name="Hirt R.P."/>
            <person name="Silva J.C."/>
            <person name="Delcher A.L."/>
            <person name="Schatz M."/>
            <person name="Zhao Q."/>
            <person name="Wortman J.R."/>
            <person name="Bidwell S.L."/>
            <person name="Alsmark U.C.M."/>
            <person name="Besteiro S."/>
            <person name="Sicheritz-Ponten T."/>
            <person name="Noel C.J."/>
            <person name="Dacks J.B."/>
            <person name="Foster P.G."/>
            <person name="Simillion C."/>
            <person name="Van de Peer Y."/>
            <person name="Miranda-Saavedra D."/>
            <person name="Barton G.J."/>
            <person name="Westrop G.D."/>
            <person name="Mueller S."/>
            <person name="Dessi D."/>
            <person name="Fiori P.L."/>
            <person name="Ren Q."/>
            <person name="Paulsen I."/>
            <person name="Zhang H."/>
            <person name="Bastida-Corcuera F.D."/>
            <person name="Simoes-Barbosa A."/>
            <person name="Brown M.T."/>
            <person name="Hayes R.D."/>
            <person name="Mukherjee M."/>
            <person name="Okumura C.Y."/>
            <person name="Schneider R."/>
            <person name="Smith A.J."/>
            <person name="Vanacova S."/>
            <person name="Villalvazo M."/>
            <person name="Haas B.J."/>
            <person name="Pertea M."/>
            <person name="Feldblyum T.V."/>
            <person name="Utterback T.R."/>
            <person name="Shu C.L."/>
            <person name="Osoegawa K."/>
            <person name="de Jong P.J."/>
            <person name="Hrdy I."/>
            <person name="Horvathova L."/>
            <person name="Zubacova Z."/>
            <person name="Dolezal P."/>
            <person name="Malik S.B."/>
            <person name="Logsdon J.M. Jr."/>
            <person name="Henze K."/>
            <person name="Gupta A."/>
            <person name="Wang C.C."/>
            <person name="Dunne R.L."/>
            <person name="Upcroft J.A."/>
            <person name="Upcroft P."/>
            <person name="White O."/>
            <person name="Salzberg S.L."/>
            <person name="Tang P."/>
            <person name="Chiu C.-H."/>
            <person name="Lee Y.-S."/>
            <person name="Embley T.M."/>
            <person name="Coombs G.H."/>
            <person name="Mottram J.C."/>
            <person name="Tachezy J."/>
            <person name="Fraser-Liggett C.M."/>
            <person name="Johnson P.J."/>
        </authorList>
    </citation>
    <scope>NUCLEOTIDE SEQUENCE [LARGE SCALE GENOMIC DNA]</scope>
    <source>
        <strain evidence="3">G3</strain>
    </source>
</reference>
<protein>
    <recommendedName>
        <fullName evidence="2">DUF3447 domain-containing protein</fullName>
    </recommendedName>
</protein>
<dbReference type="VEuPathDB" id="TrichDB:TVAG_286090"/>
<dbReference type="InterPro" id="IPR002110">
    <property type="entry name" value="Ankyrin_rpt"/>
</dbReference>
<dbReference type="Proteomes" id="UP000001542">
    <property type="component" value="Unassembled WGS sequence"/>
</dbReference>
<dbReference type="InterPro" id="IPR036770">
    <property type="entry name" value="Ankyrin_rpt-contain_sf"/>
</dbReference>
<dbReference type="PANTHER" id="PTHR24182">
    <property type="entry name" value="ANKYRIN REPEAT AND SOCS BOX CONTAINING 4"/>
    <property type="match status" value="1"/>
</dbReference>
<dbReference type="Gene3D" id="1.25.40.20">
    <property type="entry name" value="Ankyrin repeat-containing domain"/>
    <property type="match status" value="1"/>
</dbReference>
<feature type="repeat" description="ANK" evidence="1">
    <location>
        <begin position="313"/>
        <end position="345"/>
    </location>
</feature>
<reference evidence="3" key="1">
    <citation type="submission" date="2006-10" db="EMBL/GenBank/DDBJ databases">
        <authorList>
            <person name="Amadeo P."/>
            <person name="Zhao Q."/>
            <person name="Wortman J."/>
            <person name="Fraser-Liggett C."/>
            <person name="Carlton J."/>
        </authorList>
    </citation>
    <scope>NUCLEOTIDE SEQUENCE</scope>
    <source>
        <strain evidence="3">G3</strain>
    </source>
</reference>
<accession>A2FMV3</accession>
<dbReference type="RefSeq" id="XP_001306700.1">
    <property type="nucleotide sequence ID" value="XM_001306699.1"/>
</dbReference>
<proteinExistence type="predicted"/>
<evidence type="ECO:0000313" key="4">
    <source>
        <dbReference type="Proteomes" id="UP000001542"/>
    </source>
</evidence>